<dbReference type="EMBL" id="CADEBC010000208">
    <property type="protein sequence ID" value="CAB3226024.1"/>
    <property type="molecule type" value="Genomic_DNA"/>
</dbReference>
<sequence length="103" mass="11420">MPPELVNLHLNTETKRINGDKCRHTKDLELLSAATWRRASVVVASFRLRLFATMEARASEANGGLIPVAALFPSLLRPLYSLLSSDTFTKAPHFTRLTLADIS</sequence>
<dbReference type="OrthoDB" id="7108780at2759"/>
<proteinExistence type="predicted"/>
<protein>
    <submittedName>
        <fullName evidence="1">Uncharacterized protein</fullName>
    </submittedName>
</protein>
<keyword evidence="2" id="KW-1185">Reference proteome</keyword>
<gene>
    <name evidence="1" type="ORF">APLA_LOCUS2689</name>
</gene>
<reference evidence="1 2" key="1">
    <citation type="submission" date="2020-04" db="EMBL/GenBank/DDBJ databases">
        <authorList>
            <person name="Wallbank WR R."/>
            <person name="Pardo Diaz C."/>
            <person name="Kozak K."/>
            <person name="Martin S."/>
            <person name="Jiggins C."/>
            <person name="Moest M."/>
            <person name="Warren A I."/>
            <person name="Byers J.R.P. K."/>
            <person name="Montejo-Kovacevich G."/>
            <person name="Yen C E."/>
        </authorList>
    </citation>
    <scope>NUCLEOTIDE SEQUENCE [LARGE SCALE GENOMIC DNA]</scope>
</reference>
<name>A0A8S0YZP7_ARCPL</name>
<dbReference type="AlphaFoldDB" id="A0A8S0YZP7"/>
<organism evidence="1 2">
    <name type="scientific">Arctia plantaginis</name>
    <name type="common">Wood tiger moth</name>
    <name type="synonym">Phalaena plantaginis</name>
    <dbReference type="NCBI Taxonomy" id="874455"/>
    <lineage>
        <taxon>Eukaryota</taxon>
        <taxon>Metazoa</taxon>
        <taxon>Ecdysozoa</taxon>
        <taxon>Arthropoda</taxon>
        <taxon>Hexapoda</taxon>
        <taxon>Insecta</taxon>
        <taxon>Pterygota</taxon>
        <taxon>Neoptera</taxon>
        <taxon>Endopterygota</taxon>
        <taxon>Lepidoptera</taxon>
        <taxon>Glossata</taxon>
        <taxon>Ditrysia</taxon>
        <taxon>Noctuoidea</taxon>
        <taxon>Erebidae</taxon>
        <taxon>Arctiinae</taxon>
        <taxon>Arctia</taxon>
    </lineage>
</organism>
<accession>A0A8S0YZP7</accession>
<evidence type="ECO:0000313" key="2">
    <source>
        <dbReference type="Proteomes" id="UP000494106"/>
    </source>
</evidence>
<evidence type="ECO:0000313" key="1">
    <source>
        <dbReference type="EMBL" id="CAB3226024.1"/>
    </source>
</evidence>
<dbReference type="Proteomes" id="UP000494106">
    <property type="component" value="Unassembled WGS sequence"/>
</dbReference>
<comment type="caution">
    <text evidence="1">The sequence shown here is derived from an EMBL/GenBank/DDBJ whole genome shotgun (WGS) entry which is preliminary data.</text>
</comment>